<dbReference type="EMBL" id="CU694992">
    <property type="status" value="NOT_ANNOTATED_CDS"/>
    <property type="molecule type" value="Genomic_DNA"/>
</dbReference>
<proteinExistence type="predicted"/>
<dbReference type="AlphaFoldDB" id="M4BXZ7"/>
<dbReference type="Proteomes" id="UP000011713">
    <property type="component" value="Unassembled WGS sequence"/>
</dbReference>
<dbReference type="InterPro" id="IPR008942">
    <property type="entry name" value="ENTH_VHS"/>
</dbReference>
<reference evidence="1" key="2">
    <citation type="submission" date="2015-06" db="UniProtKB">
        <authorList>
            <consortium name="EnsemblProtists"/>
        </authorList>
    </citation>
    <scope>IDENTIFICATION</scope>
    <source>
        <strain evidence="1">Emoy2</strain>
    </source>
</reference>
<accession>M4BXZ7</accession>
<dbReference type="eggNOG" id="KOG0132">
    <property type="taxonomic scope" value="Eukaryota"/>
</dbReference>
<keyword evidence="2" id="KW-1185">Reference proteome</keyword>
<protein>
    <submittedName>
        <fullName evidence="1">Uncharacterized protein</fullName>
    </submittedName>
</protein>
<dbReference type="EnsemblProtists" id="HpaT811429">
    <property type="protein sequence ID" value="HpaP811429"/>
    <property type="gene ID" value="HpaG811429"/>
</dbReference>
<reference evidence="2" key="1">
    <citation type="journal article" date="2010" name="Science">
        <title>Signatures of adaptation to obligate biotrophy in the Hyaloperonospora arabidopsidis genome.</title>
        <authorList>
            <person name="Baxter L."/>
            <person name="Tripathy S."/>
            <person name="Ishaque N."/>
            <person name="Boot N."/>
            <person name="Cabral A."/>
            <person name="Kemen E."/>
            <person name="Thines M."/>
            <person name="Ah-Fong A."/>
            <person name="Anderson R."/>
            <person name="Badejoko W."/>
            <person name="Bittner-Eddy P."/>
            <person name="Boore J.L."/>
            <person name="Chibucos M.C."/>
            <person name="Coates M."/>
            <person name="Dehal P."/>
            <person name="Delehaunty K."/>
            <person name="Dong S."/>
            <person name="Downton P."/>
            <person name="Dumas B."/>
            <person name="Fabro G."/>
            <person name="Fronick C."/>
            <person name="Fuerstenberg S.I."/>
            <person name="Fulton L."/>
            <person name="Gaulin E."/>
            <person name="Govers F."/>
            <person name="Hughes L."/>
            <person name="Humphray S."/>
            <person name="Jiang R.H."/>
            <person name="Judelson H."/>
            <person name="Kamoun S."/>
            <person name="Kyung K."/>
            <person name="Meijer H."/>
            <person name="Minx P."/>
            <person name="Morris P."/>
            <person name="Nelson J."/>
            <person name="Phuntumart V."/>
            <person name="Qutob D."/>
            <person name="Rehmany A."/>
            <person name="Rougon-Cardoso A."/>
            <person name="Ryden P."/>
            <person name="Torto-Alalibo T."/>
            <person name="Studholme D."/>
            <person name="Wang Y."/>
            <person name="Win J."/>
            <person name="Wood J."/>
            <person name="Clifton S.W."/>
            <person name="Rogers J."/>
            <person name="Van den Ackerveken G."/>
            <person name="Jones J.D."/>
            <person name="McDowell J.M."/>
            <person name="Beynon J."/>
            <person name="Tyler B.M."/>
        </authorList>
    </citation>
    <scope>NUCLEOTIDE SEQUENCE [LARGE SCALE GENOMIC DNA]</scope>
    <source>
        <strain evidence="2">Emoy2</strain>
    </source>
</reference>
<evidence type="ECO:0000313" key="1">
    <source>
        <dbReference type="EnsemblProtists" id="HpaP811429"/>
    </source>
</evidence>
<dbReference type="STRING" id="559515.M4BXZ7"/>
<name>M4BXZ7_HYAAE</name>
<organism evidence="1 2">
    <name type="scientific">Hyaloperonospora arabidopsidis (strain Emoy2)</name>
    <name type="common">Downy mildew agent</name>
    <name type="synonym">Peronospora arabidopsidis</name>
    <dbReference type="NCBI Taxonomy" id="559515"/>
    <lineage>
        <taxon>Eukaryota</taxon>
        <taxon>Sar</taxon>
        <taxon>Stramenopiles</taxon>
        <taxon>Oomycota</taxon>
        <taxon>Peronosporomycetes</taxon>
        <taxon>Peronosporales</taxon>
        <taxon>Peronosporaceae</taxon>
        <taxon>Hyaloperonospora</taxon>
    </lineage>
</organism>
<dbReference type="Gene3D" id="1.25.40.90">
    <property type="match status" value="1"/>
</dbReference>
<dbReference type="VEuPathDB" id="FungiDB:HpaG811429"/>
<dbReference type="HOGENOM" id="CLU_1470883_0_0_1"/>
<sequence length="184" mass="20470">MGGHEHREGSRSSRAGAWEGSDKLKKALEGLATAKGVSQSRIGAVAKLAAHYSKAEVEHRLAGLYAIDAIIRQVGEKAREEDFEMETPRLVRRQENWRHCCRLLSRKKRSKSILVTIKGDHHMNIRSTEIDTKQTTLGLMTIAVMPRNERLATSTIVETLAVSWGMHRASQSEVVVSVESLTTV</sequence>
<dbReference type="InParanoid" id="M4BXZ7"/>
<evidence type="ECO:0000313" key="2">
    <source>
        <dbReference type="Proteomes" id="UP000011713"/>
    </source>
</evidence>